<dbReference type="GO" id="GO:0000015">
    <property type="term" value="C:phosphopyruvate hydratase complex"/>
    <property type="evidence" value="ECO:0007669"/>
    <property type="project" value="InterPro"/>
</dbReference>
<dbReference type="InterPro" id="IPR036849">
    <property type="entry name" value="Enolase-like_C_sf"/>
</dbReference>
<dbReference type="SMART" id="SM01192">
    <property type="entry name" value="Enolase_C"/>
    <property type="match status" value="1"/>
</dbReference>
<dbReference type="HAMAP" id="MF_00318">
    <property type="entry name" value="Enolase"/>
    <property type="match status" value="1"/>
</dbReference>
<dbReference type="SUPFAM" id="SSF54826">
    <property type="entry name" value="Enolase N-terminal domain-like"/>
    <property type="match status" value="1"/>
</dbReference>
<evidence type="ECO:0000256" key="8">
    <source>
        <dbReference type="ARBA" id="ARBA00023239"/>
    </source>
</evidence>
<feature type="binding site" evidence="9 11">
    <location>
        <position position="294"/>
    </location>
    <ligand>
        <name>Mg(2+)</name>
        <dbReference type="ChEBI" id="CHEBI:18420"/>
    </ligand>
</feature>
<feature type="binding site" evidence="9 11">
    <location>
        <position position="321"/>
    </location>
    <ligand>
        <name>Mg(2+)</name>
        <dbReference type="ChEBI" id="CHEBI:18420"/>
    </ligand>
</feature>
<dbReference type="InterPro" id="IPR020811">
    <property type="entry name" value="Enolase_N"/>
</dbReference>
<dbReference type="PANTHER" id="PTHR11902">
    <property type="entry name" value="ENOLASE"/>
    <property type="match status" value="1"/>
</dbReference>
<gene>
    <name evidence="9" type="primary">eno</name>
    <name evidence="14" type="ORF">A2799_03765</name>
</gene>
<dbReference type="GO" id="GO:0006096">
    <property type="term" value="P:glycolytic process"/>
    <property type="evidence" value="ECO:0007669"/>
    <property type="project" value="UniProtKB-UniRule"/>
</dbReference>
<feature type="binding site" evidence="9">
    <location>
        <position position="172"/>
    </location>
    <ligand>
        <name>(2R)-2-phosphoglycerate</name>
        <dbReference type="ChEBI" id="CHEBI:58289"/>
    </ligand>
</feature>
<keyword evidence="5 9" id="KW-0964">Secreted</keyword>
<comment type="function">
    <text evidence="9">Catalyzes the reversible conversion of 2-phosphoglycerate (2-PG) into phosphoenolpyruvate (PEP). It is essential for the degradation of carbohydrates via glycolysis.</text>
</comment>
<feature type="domain" description="Enolase N-terminal" evidence="13">
    <location>
        <begin position="4"/>
        <end position="134"/>
    </location>
</feature>
<evidence type="ECO:0000256" key="9">
    <source>
        <dbReference type="HAMAP-Rule" id="MF_00318"/>
    </source>
</evidence>
<sequence length="422" mass="46938">MAKIKLITAREILDSRGIPTLEARITLDSGETTTAGAPSGESLGRFEGTELRDRADARFGGMGVLQSARYITELIGPKLVGVDIVRQKDIDTWLSKSDSSNDKSKIGVNTIMTVSQLVLKGGALAKKKPLYKYFNDLYNESFEKKISFTRIPSPVINMINGGKHGTKNLEFQEFHIIPSTSYSFSKSLELGVNLYQAVKKVLEYRNAGISVSEEGGFTPNLLTNSDALEVMRETIASQKMNLGVDVFFGLDCAPSYYYSKGKYTVKDKPQPLSTDEYIAFLTDLIEKYTILFLEDPLDEEDYGSWKKMNDLIGNKSYLVGDDFVAGNKDRLAKAIHEKACNAVLVKFNQVPTITEMLENVNLIKEAGFKTVFSHRLGETVDSIIADLAVGIQADFVKFGAPVRGERVIKYNRLLEIEKELQI</sequence>
<dbReference type="SFLD" id="SFLDS00001">
    <property type="entry name" value="Enolase"/>
    <property type="match status" value="1"/>
</dbReference>
<dbReference type="GO" id="GO:0000287">
    <property type="term" value="F:magnesium ion binding"/>
    <property type="evidence" value="ECO:0007669"/>
    <property type="project" value="UniProtKB-UniRule"/>
</dbReference>
<feature type="active site" description="Proton donor" evidence="9 10">
    <location>
        <position position="214"/>
    </location>
</feature>
<feature type="binding site" evidence="9">
    <location>
        <position position="375"/>
    </location>
    <ligand>
        <name>(2R)-2-phosphoglycerate</name>
        <dbReference type="ChEBI" id="CHEBI:58289"/>
    </ligand>
</feature>
<dbReference type="Gene3D" id="3.20.20.120">
    <property type="entry name" value="Enolase-like C-terminal domain"/>
    <property type="match status" value="1"/>
</dbReference>
<evidence type="ECO:0000313" key="14">
    <source>
        <dbReference type="EMBL" id="OGK17470.1"/>
    </source>
</evidence>
<dbReference type="SFLD" id="SFLDF00002">
    <property type="entry name" value="enolase"/>
    <property type="match status" value="1"/>
</dbReference>
<feature type="binding site" evidence="9">
    <location>
        <position position="346"/>
    </location>
    <ligand>
        <name>(2R)-2-phosphoglycerate</name>
        <dbReference type="ChEBI" id="CHEBI:58289"/>
    </ligand>
</feature>
<evidence type="ECO:0000256" key="3">
    <source>
        <dbReference type="ARBA" id="ARBA00012058"/>
    </source>
</evidence>
<protein>
    <recommendedName>
        <fullName evidence="4 9">Enolase</fullName>
        <ecNumber evidence="3 9">4.2.1.11</ecNumber>
    </recommendedName>
    <alternativeName>
        <fullName evidence="9">2-phospho-D-glycerate hydro-lyase</fullName>
    </alternativeName>
    <alternativeName>
        <fullName evidence="9">2-phosphoglycerate dehydratase</fullName>
    </alternativeName>
</protein>
<dbReference type="GO" id="GO:0005576">
    <property type="term" value="C:extracellular region"/>
    <property type="evidence" value="ECO:0007669"/>
    <property type="project" value="UniProtKB-SubCell"/>
</dbReference>
<comment type="catalytic activity">
    <reaction evidence="9">
        <text>(2R)-2-phosphoglycerate = phosphoenolpyruvate + H2O</text>
        <dbReference type="Rhea" id="RHEA:10164"/>
        <dbReference type="ChEBI" id="CHEBI:15377"/>
        <dbReference type="ChEBI" id="CHEBI:58289"/>
        <dbReference type="ChEBI" id="CHEBI:58702"/>
        <dbReference type="EC" id="4.2.1.11"/>
    </reaction>
</comment>
<dbReference type="Pfam" id="PF03952">
    <property type="entry name" value="Enolase_N"/>
    <property type="match status" value="1"/>
</dbReference>
<keyword evidence="9" id="KW-0963">Cytoplasm</keyword>
<dbReference type="UniPathway" id="UPA00109">
    <property type="reaction ID" value="UER00187"/>
</dbReference>
<evidence type="ECO:0000256" key="2">
    <source>
        <dbReference type="ARBA" id="ARBA00009604"/>
    </source>
</evidence>
<dbReference type="InterPro" id="IPR020810">
    <property type="entry name" value="Enolase_C"/>
</dbReference>
<dbReference type="InterPro" id="IPR000941">
    <property type="entry name" value="Enolase"/>
</dbReference>
<evidence type="ECO:0000256" key="1">
    <source>
        <dbReference type="ARBA" id="ARBA00005031"/>
    </source>
</evidence>
<evidence type="ECO:0000256" key="5">
    <source>
        <dbReference type="ARBA" id="ARBA00022525"/>
    </source>
</evidence>
<comment type="similarity">
    <text evidence="2 9">Belongs to the enolase family.</text>
</comment>
<comment type="pathway">
    <text evidence="1 9">Carbohydrate degradation; glycolysis; pyruvate from D-glyceraldehyde 3-phosphate: step 4/5.</text>
</comment>
<dbReference type="PRINTS" id="PR00148">
    <property type="entry name" value="ENOLASE"/>
</dbReference>
<evidence type="ECO:0000259" key="13">
    <source>
        <dbReference type="SMART" id="SM01193"/>
    </source>
</evidence>
<accession>A0A1F7GEW9</accession>
<dbReference type="InterPro" id="IPR029017">
    <property type="entry name" value="Enolase-like_N"/>
</dbReference>
<keyword evidence="14" id="KW-0670">Pyruvate</keyword>
<comment type="cofactor">
    <cofactor evidence="9">
        <name>Mg(2+)</name>
        <dbReference type="ChEBI" id="CHEBI:18420"/>
    </cofactor>
    <text evidence="9">Binds a second Mg(2+) ion via substrate during catalysis.</text>
</comment>
<evidence type="ECO:0000256" key="7">
    <source>
        <dbReference type="ARBA" id="ARBA00023152"/>
    </source>
</evidence>
<dbReference type="AlphaFoldDB" id="A0A1F7GEW9"/>
<evidence type="ECO:0000256" key="6">
    <source>
        <dbReference type="ARBA" id="ARBA00022842"/>
    </source>
</evidence>
<dbReference type="EMBL" id="MFZH01000045">
    <property type="protein sequence ID" value="OGK17470.1"/>
    <property type="molecule type" value="Genomic_DNA"/>
</dbReference>
<feature type="domain" description="Enolase C-terminal TIM barrel" evidence="12">
    <location>
        <begin position="148"/>
        <end position="422"/>
    </location>
</feature>
<comment type="caution">
    <text evidence="9">Lacks conserved residue(s) required for the propagation of feature annotation.</text>
</comment>
<evidence type="ECO:0000256" key="10">
    <source>
        <dbReference type="PIRSR" id="PIRSR001400-1"/>
    </source>
</evidence>
<keyword evidence="8 9" id="KW-0456">Lyase</keyword>
<dbReference type="EC" id="4.2.1.11" evidence="3 9"/>
<dbReference type="PIRSF" id="PIRSF001400">
    <property type="entry name" value="Enolase"/>
    <property type="match status" value="1"/>
</dbReference>
<organism evidence="14 15">
    <name type="scientific">Candidatus Roizmanbacteria bacterium RIFCSPHIGHO2_01_FULL_39_24</name>
    <dbReference type="NCBI Taxonomy" id="1802032"/>
    <lineage>
        <taxon>Bacteria</taxon>
        <taxon>Candidatus Roizmaniibacteriota</taxon>
    </lineage>
</organism>
<keyword evidence="6 9" id="KW-0460">Magnesium</keyword>
<dbReference type="Gene3D" id="3.30.390.10">
    <property type="entry name" value="Enolase-like, N-terminal domain"/>
    <property type="match status" value="1"/>
</dbReference>
<feature type="binding site" evidence="9">
    <location>
        <position position="397"/>
    </location>
    <ligand>
        <name>(2R)-2-phosphoglycerate</name>
        <dbReference type="ChEBI" id="CHEBI:58289"/>
    </ligand>
</feature>
<dbReference type="PANTHER" id="PTHR11902:SF1">
    <property type="entry name" value="ENOLASE"/>
    <property type="match status" value="1"/>
</dbReference>
<comment type="caution">
    <text evidence="14">The sequence shown here is derived from an EMBL/GenBank/DDBJ whole genome shotgun (WGS) entry which is preliminary data.</text>
</comment>
<comment type="cofactor">
    <cofactor evidence="11">
        <name>Mg(2+)</name>
        <dbReference type="ChEBI" id="CHEBI:18420"/>
    </cofactor>
    <text evidence="11">Mg(2+) is required for catalysis and for stabilizing the dimer.</text>
</comment>
<dbReference type="Proteomes" id="UP000176850">
    <property type="component" value="Unassembled WGS sequence"/>
</dbReference>
<evidence type="ECO:0000259" key="12">
    <source>
        <dbReference type="SMART" id="SM01192"/>
    </source>
</evidence>
<proteinExistence type="inferred from homology"/>
<keyword evidence="7 9" id="KW-0324">Glycolysis</keyword>
<evidence type="ECO:0000256" key="11">
    <source>
        <dbReference type="PIRSR" id="PIRSR001400-3"/>
    </source>
</evidence>
<name>A0A1F7GEW9_9BACT</name>
<dbReference type="GO" id="GO:0004634">
    <property type="term" value="F:phosphopyruvate hydratase activity"/>
    <property type="evidence" value="ECO:0007669"/>
    <property type="project" value="UniProtKB-UniRule"/>
</dbReference>
<evidence type="ECO:0000313" key="15">
    <source>
        <dbReference type="Proteomes" id="UP000176850"/>
    </source>
</evidence>
<dbReference type="GO" id="GO:0009986">
    <property type="term" value="C:cell surface"/>
    <property type="evidence" value="ECO:0007669"/>
    <property type="project" value="UniProtKB-SubCell"/>
</dbReference>
<dbReference type="SUPFAM" id="SSF51604">
    <property type="entry name" value="Enolase C-terminal domain-like"/>
    <property type="match status" value="1"/>
</dbReference>
<comment type="subcellular location">
    <subcellularLocation>
        <location evidence="9">Cytoplasm</location>
    </subcellularLocation>
    <subcellularLocation>
        <location evidence="9">Secreted</location>
    </subcellularLocation>
    <subcellularLocation>
        <location evidence="9">Cell surface</location>
    </subcellularLocation>
    <text evidence="9">Fractions of enolase are present in both the cytoplasm and on the cell surface.</text>
</comment>
<dbReference type="SFLD" id="SFLDG00178">
    <property type="entry name" value="enolase"/>
    <property type="match status" value="1"/>
</dbReference>
<reference evidence="14 15" key="1">
    <citation type="journal article" date="2016" name="Nat. Commun.">
        <title>Thousands of microbial genomes shed light on interconnected biogeochemical processes in an aquifer system.</title>
        <authorList>
            <person name="Anantharaman K."/>
            <person name="Brown C.T."/>
            <person name="Hug L.A."/>
            <person name="Sharon I."/>
            <person name="Castelle C.J."/>
            <person name="Probst A.J."/>
            <person name="Thomas B.C."/>
            <person name="Singh A."/>
            <person name="Wilkins M.J."/>
            <person name="Karaoz U."/>
            <person name="Brodie E.L."/>
            <person name="Williams K.H."/>
            <person name="Hubbard S.S."/>
            <person name="Banfield J.F."/>
        </authorList>
    </citation>
    <scope>NUCLEOTIDE SEQUENCE [LARGE SCALE GENOMIC DNA]</scope>
</reference>
<dbReference type="Pfam" id="PF00113">
    <property type="entry name" value="Enolase_C"/>
    <property type="match status" value="1"/>
</dbReference>
<feature type="binding site" evidence="9 11">
    <location>
        <position position="251"/>
    </location>
    <ligand>
        <name>Mg(2+)</name>
        <dbReference type="ChEBI" id="CHEBI:18420"/>
    </ligand>
</feature>
<keyword evidence="9 11" id="KW-0479">Metal-binding</keyword>
<evidence type="ECO:0000256" key="4">
    <source>
        <dbReference type="ARBA" id="ARBA00017068"/>
    </source>
</evidence>
<dbReference type="SMART" id="SM01193">
    <property type="entry name" value="Enolase_N"/>
    <property type="match status" value="1"/>
</dbReference>
<feature type="active site" description="Proton acceptor" evidence="9 10">
    <location>
        <position position="346"/>
    </location>
</feature>